<comment type="caution">
    <text evidence="2">The sequence shown here is derived from an EMBL/GenBank/DDBJ whole genome shotgun (WGS) entry which is preliminary data.</text>
</comment>
<feature type="coiled-coil region" evidence="1">
    <location>
        <begin position="63"/>
        <end position="90"/>
    </location>
</feature>
<sequence>MSSGTSSGIQALLDPPVELCNRCHHSYPSDFIPSIPVIGQYLAEYPGNHVALDNEIPLLGEALREALVELDGYDLELERMEDAVRKMRERRECLWDMTTRLSGMIKSSIRRLPPEILARVFFMAWDTRTLPWTESSCKVPLVLGQVCSQWRTIVHSCPQLWSNIIVNFHVDDDEASARRILKWTKYCLEKSRPKPLRINFTLPESVYFDENDEEHYYHYGLHRSTLDELLKHCARWAVANVELKEEDHIILPESLPMLEELSIERERPEFFEEENIPFVAFPHSSVVRSAPRLSNLHISGLEVQVLEQIDLTSLTRLTHDICYLGTLLYLLRHSPNLSEVQLMDYRNDVDPFAHGVTSSSLRTLRAEWISPLSDLFQYLTLPCITSLYIKERYRSDAGETFDPNFPEFRQFIERSRPPLTHLYLSSPTLLHEELVRVLAMLPSISHLELDSSFNDVHLVTDDLLRYLTVTSTSSPDDVLLPNLIDLRLSFKTKPTGEYVLEMVQSRVYVKVHGKTKGLVFLSLDFWYGTLPVPSVRERIEELRKEGLKLDTIYHMFPEIDTDADE</sequence>
<dbReference type="Gene3D" id="3.80.10.10">
    <property type="entry name" value="Ribonuclease Inhibitor"/>
    <property type="match status" value="1"/>
</dbReference>
<dbReference type="AlphaFoldDB" id="A0A0W0FQF8"/>
<accession>A0A0W0FQF8</accession>
<protein>
    <submittedName>
        <fullName evidence="2">Uncharacterized protein</fullName>
    </submittedName>
</protein>
<organism evidence="2 3">
    <name type="scientific">Moniliophthora roreri</name>
    <name type="common">Frosty pod rot fungus</name>
    <name type="synonym">Monilia roreri</name>
    <dbReference type="NCBI Taxonomy" id="221103"/>
    <lineage>
        <taxon>Eukaryota</taxon>
        <taxon>Fungi</taxon>
        <taxon>Dikarya</taxon>
        <taxon>Basidiomycota</taxon>
        <taxon>Agaricomycotina</taxon>
        <taxon>Agaricomycetes</taxon>
        <taxon>Agaricomycetidae</taxon>
        <taxon>Agaricales</taxon>
        <taxon>Marasmiineae</taxon>
        <taxon>Marasmiaceae</taxon>
        <taxon>Moniliophthora</taxon>
    </lineage>
</organism>
<gene>
    <name evidence="2" type="ORF">WG66_8800</name>
</gene>
<keyword evidence="1" id="KW-0175">Coiled coil</keyword>
<name>A0A0W0FQF8_MONRR</name>
<dbReference type="Gene3D" id="1.20.1280.50">
    <property type="match status" value="1"/>
</dbReference>
<dbReference type="SUPFAM" id="SSF52047">
    <property type="entry name" value="RNI-like"/>
    <property type="match status" value="1"/>
</dbReference>
<reference evidence="2 3" key="1">
    <citation type="submission" date="2015-12" db="EMBL/GenBank/DDBJ databases">
        <title>Draft genome sequence of Moniliophthora roreri, the causal agent of frosty pod rot of cacao.</title>
        <authorList>
            <person name="Aime M.C."/>
            <person name="Diaz-Valderrama J.R."/>
            <person name="Kijpornyongpan T."/>
            <person name="Phillips-Mora W."/>
        </authorList>
    </citation>
    <scope>NUCLEOTIDE SEQUENCE [LARGE SCALE GENOMIC DNA]</scope>
    <source>
        <strain evidence="2 3">MCA 2952</strain>
    </source>
</reference>
<proteinExistence type="predicted"/>
<evidence type="ECO:0000256" key="1">
    <source>
        <dbReference type="SAM" id="Coils"/>
    </source>
</evidence>
<dbReference type="InterPro" id="IPR032675">
    <property type="entry name" value="LRR_dom_sf"/>
</dbReference>
<evidence type="ECO:0000313" key="2">
    <source>
        <dbReference type="EMBL" id="KTB38622.1"/>
    </source>
</evidence>
<dbReference type="Proteomes" id="UP000054988">
    <property type="component" value="Unassembled WGS sequence"/>
</dbReference>
<dbReference type="EMBL" id="LATX01001743">
    <property type="protein sequence ID" value="KTB38622.1"/>
    <property type="molecule type" value="Genomic_DNA"/>
</dbReference>
<evidence type="ECO:0000313" key="3">
    <source>
        <dbReference type="Proteomes" id="UP000054988"/>
    </source>
</evidence>